<accession>A0A0C9ZZV8</accession>
<proteinExistence type="predicted"/>
<dbReference type="HOGENOM" id="CLU_072868_2_1_1"/>
<name>A0A0C9ZZV8_9AGAM</name>
<protein>
    <submittedName>
        <fullName evidence="1">Unplaced genomic scaffold scaffold_25, whole genome shotgun sequence</fullName>
    </submittedName>
</protein>
<reference evidence="1 2" key="1">
    <citation type="submission" date="2014-04" db="EMBL/GenBank/DDBJ databases">
        <authorList>
            <consortium name="DOE Joint Genome Institute"/>
            <person name="Kuo A."/>
            <person name="Kohler A."/>
            <person name="Costa M.D."/>
            <person name="Nagy L.G."/>
            <person name="Floudas D."/>
            <person name="Copeland A."/>
            <person name="Barry K.W."/>
            <person name="Cichocki N."/>
            <person name="Veneault-Fourrey C."/>
            <person name="LaButti K."/>
            <person name="Lindquist E.A."/>
            <person name="Lipzen A."/>
            <person name="Lundell T."/>
            <person name="Morin E."/>
            <person name="Murat C."/>
            <person name="Sun H."/>
            <person name="Tunlid A."/>
            <person name="Henrissat B."/>
            <person name="Grigoriev I.V."/>
            <person name="Hibbett D.S."/>
            <person name="Martin F."/>
            <person name="Nordberg H.P."/>
            <person name="Cantor M.N."/>
            <person name="Hua S.X."/>
        </authorList>
    </citation>
    <scope>NUCLEOTIDE SEQUENCE [LARGE SCALE GENOMIC DNA]</scope>
    <source>
        <strain evidence="1 2">441</strain>
    </source>
</reference>
<organism evidence="1 2">
    <name type="scientific">Pisolithus microcarpus 441</name>
    <dbReference type="NCBI Taxonomy" id="765257"/>
    <lineage>
        <taxon>Eukaryota</taxon>
        <taxon>Fungi</taxon>
        <taxon>Dikarya</taxon>
        <taxon>Basidiomycota</taxon>
        <taxon>Agaricomycotina</taxon>
        <taxon>Agaricomycetes</taxon>
        <taxon>Agaricomycetidae</taxon>
        <taxon>Boletales</taxon>
        <taxon>Sclerodermatineae</taxon>
        <taxon>Pisolithaceae</taxon>
        <taxon>Pisolithus</taxon>
    </lineage>
</organism>
<dbReference type="Proteomes" id="UP000054018">
    <property type="component" value="Unassembled WGS sequence"/>
</dbReference>
<gene>
    <name evidence="1" type="ORF">PISMIDRAFT_9694</name>
</gene>
<dbReference type="OrthoDB" id="2682078at2759"/>
<dbReference type="AlphaFoldDB" id="A0A0C9ZZV8"/>
<keyword evidence="2" id="KW-1185">Reference proteome</keyword>
<evidence type="ECO:0000313" key="2">
    <source>
        <dbReference type="Proteomes" id="UP000054018"/>
    </source>
</evidence>
<dbReference type="EMBL" id="KN833709">
    <property type="protein sequence ID" value="KIK25338.1"/>
    <property type="molecule type" value="Genomic_DNA"/>
</dbReference>
<evidence type="ECO:0000313" key="1">
    <source>
        <dbReference type="EMBL" id="KIK25338.1"/>
    </source>
</evidence>
<reference evidence="2" key="2">
    <citation type="submission" date="2015-01" db="EMBL/GenBank/DDBJ databases">
        <title>Evolutionary Origins and Diversification of the Mycorrhizal Mutualists.</title>
        <authorList>
            <consortium name="DOE Joint Genome Institute"/>
            <consortium name="Mycorrhizal Genomics Consortium"/>
            <person name="Kohler A."/>
            <person name="Kuo A."/>
            <person name="Nagy L.G."/>
            <person name="Floudas D."/>
            <person name="Copeland A."/>
            <person name="Barry K.W."/>
            <person name="Cichocki N."/>
            <person name="Veneault-Fourrey C."/>
            <person name="LaButti K."/>
            <person name="Lindquist E.A."/>
            <person name="Lipzen A."/>
            <person name="Lundell T."/>
            <person name="Morin E."/>
            <person name="Murat C."/>
            <person name="Riley R."/>
            <person name="Ohm R."/>
            <person name="Sun H."/>
            <person name="Tunlid A."/>
            <person name="Henrissat B."/>
            <person name="Grigoriev I.V."/>
            <person name="Hibbett D.S."/>
            <person name="Martin F."/>
        </authorList>
    </citation>
    <scope>NUCLEOTIDE SEQUENCE [LARGE SCALE GENOMIC DNA]</scope>
    <source>
        <strain evidence="2">441</strain>
    </source>
</reference>
<sequence length="168" mass="19254">MSNALLCVHIVNWHLEEYLILAEEHKWSIQIDIVQNAFTAGYTFRTLKVALTQSGFDIHKLPPAPAPEPGDASPGDFLMPAWHLRQGCDGIPEFTIAAMHEQIVQFIVTDDQSINVIECPEFRHLILLLHQDLQETDIPHRTKLHELILEAWRDYFRILKQDLAKALG</sequence>